<sequence>MTPTVQVIENLDNCWSDDIDVYEFDYYLENLVNEQNYLYVNFSEPGLEREIGCIDGETYYLIDIDDYEIEAEDEDSDIPEEVKPVKVLYLNETCSLGYLLKVDNGTLIIQSAIYYLHGKHFVGPCGFGSTTEIEVKEDVELFEQPMIEYIKKYKKD</sequence>
<dbReference type="EMBL" id="JAGYPF010000004">
    <property type="protein sequence ID" value="MBS4214930.1"/>
    <property type="molecule type" value="Genomic_DNA"/>
</dbReference>
<dbReference type="RefSeq" id="WP_213119430.1">
    <property type="nucleotide sequence ID" value="NZ_JAGYPF010000004.1"/>
</dbReference>
<keyword evidence="2" id="KW-1185">Reference proteome</keyword>
<evidence type="ECO:0000313" key="1">
    <source>
        <dbReference type="EMBL" id="MBS4214930.1"/>
    </source>
</evidence>
<gene>
    <name evidence="1" type="ORF">KHA99_21000</name>
</gene>
<comment type="caution">
    <text evidence="1">The sequence shown here is derived from an EMBL/GenBank/DDBJ whole genome shotgun (WGS) entry which is preliminary data.</text>
</comment>
<name>A0A942U574_9BACI</name>
<organism evidence="1 2">
    <name type="scientific">Neobacillus rhizophilus</name>
    <dbReference type="NCBI Taxonomy" id="2833579"/>
    <lineage>
        <taxon>Bacteria</taxon>
        <taxon>Bacillati</taxon>
        <taxon>Bacillota</taxon>
        <taxon>Bacilli</taxon>
        <taxon>Bacillales</taxon>
        <taxon>Bacillaceae</taxon>
        <taxon>Neobacillus</taxon>
    </lineage>
</organism>
<dbReference type="Proteomes" id="UP000679749">
    <property type="component" value="Unassembled WGS sequence"/>
</dbReference>
<protein>
    <submittedName>
        <fullName evidence="1">Uncharacterized protein</fullName>
    </submittedName>
</protein>
<accession>A0A942U574</accession>
<dbReference type="AlphaFoldDB" id="A0A942U574"/>
<reference evidence="1" key="1">
    <citation type="submission" date="2021-05" db="EMBL/GenBank/DDBJ databases">
        <title>Novel Bacillus species.</title>
        <authorList>
            <person name="Liu G."/>
        </authorList>
    </citation>
    <scope>NUCLEOTIDE SEQUENCE</scope>
    <source>
        <strain evidence="1">FJAT-49825</strain>
    </source>
</reference>
<proteinExistence type="predicted"/>
<evidence type="ECO:0000313" key="2">
    <source>
        <dbReference type="Proteomes" id="UP000679749"/>
    </source>
</evidence>